<dbReference type="InterPro" id="IPR009959">
    <property type="entry name" value="Cyclase_SnoaL-like"/>
</dbReference>
<organism evidence="3 4">
    <name type="scientific">Oerskovia turbata</name>
    <dbReference type="NCBI Taxonomy" id="1713"/>
    <lineage>
        <taxon>Bacteria</taxon>
        <taxon>Bacillati</taxon>
        <taxon>Actinomycetota</taxon>
        <taxon>Actinomycetes</taxon>
        <taxon>Micrococcales</taxon>
        <taxon>Cellulomonadaceae</taxon>
        <taxon>Oerskovia</taxon>
    </lineage>
</organism>
<evidence type="ECO:0008006" key="6">
    <source>
        <dbReference type="Google" id="ProtNLM"/>
    </source>
</evidence>
<reference evidence="4 5" key="1">
    <citation type="submission" date="2019-01" db="EMBL/GenBank/DDBJ databases">
        <title>Oerskovia turbata Genome sequencing and assembly.</title>
        <authorList>
            <person name="Dou T."/>
        </authorList>
    </citation>
    <scope>NUCLEOTIDE SEQUENCE [LARGE SCALE GENOMIC DNA]</scope>
    <source>
        <strain evidence="3 4">JCM12123</strain>
        <strain evidence="2 5">JCM3160</strain>
    </source>
</reference>
<dbReference type="Proteomes" id="UP000290517">
    <property type="component" value="Unassembled WGS sequence"/>
</dbReference>
<name>A0A4Q1KYB1_9CELL</name>
<dbReference type="Proteomes" id="UP000289805">
    <property type="component" value="Unassembled WGS sequence"/>
</dbReference>
<accession>A0A4Q1KYB1</accession>
<dbReference type="PANTHER" id="PTHR38436:SF1">
    <property type="entry name" value="ESTER CYCLASE"/>
    <property type="match status" value="1"/>
</dbReference>
<dbReference type="EMBL" id="SDJR01000003">
    <property type="protein sequence ID" value="RXR26617.1"/>
    <property type="molecule type" value="Genomic_DNA"/>
</dbReference>
<dbReference type="InterPro" id="IPR032710">
    <property type="entry name" value="NTF2-like_dom_sf"/>
</dbReference>
<dbReference type="PANTHER" id="PTHR38436">
    <property type="entry name" value="POLYKETIDE CYCLASE SNOAL-LIKE DOMAIN"/>
    <property type="match status" value="1"/>
</dbReference>
<dbReference type="SUPFAM" id="SSF54427">
    <property type="entry name" value="NTF2-like"/>
    <property type="match status" value="1"/>
</dbReference>
<dbReference type="Pfam" id="PF07366">
    <property type="entry name" value="SnoaL"/>
    <property type="match status" value="1"/>
</dbReference>
<dbReference type="EMBL" id="SDJQ01000011">
    <property type="protein sequence ID" value="RXR34314.1"/>
    <property type="molecule type" value="Genomic_DNA"/>
</dbReference>
<feature type="compositionally biased region" description="Polar residues" evidence="1">
    <location>
        <begin position="1"/>
        <end position="15"/>
    </location>
</feature>
<feature type="region of interest" description="Disordered" evidence="1">
    <location>
        <begin position="59"/>
        <end position="88"/>
    </location>
</feature>
<protein>
    <recommendedName>
        <fullName evidence="6">Ester cyclase</fullName>
    </recommendedName>
</protein>
<evidence type="ECO:0000313" key="3">
    <source>
        <dbReference type="EMBL" id="RXR34314.1"/>
    </source>
</evidence>
<evidence type="ECO:0000256" key="1">
    <source>
        <dbReference type="SAM" id="MobiDB-lite"/>
    </source>
</evidence>
<keyword evidence="5" id="KW-1185">Reference proteome</keyword>
<proteinExistence type="predicted"/>
<dbReference type="STRING" id="1713.GCA_000718325_00347"/>
<evidence type="ECO:0000313" key="5">
    <source>
        <dbReference type="Proteomes" id="UP000290517"/>
    </source>
</evidence>
<dbReference type="GO" id="GO:0030638">
    <property type="term" value="P:polyketide metabolic process"/>
    <property type="evidence" value="ECO:0007669"/>
    <property type="project" value="InterPro"/>
</dbReference>
<dbReference type="AlphaFoldDB" id="A0A4Q1KYB1"/>
<dbReference type="OrthoDB" id="9182871at2"/>
<dbReference type="Gene3D" id="3.10.450.50">
    <property type="match status" value="1"/>
</dbReference>
<feature type="compositionally biased region" description="Basic and acidic residues" evidence="1">
    <location>
        <begin position="65"/>
        <end position="84"/>
    </location>
</feature>
<feature type="region of interest" description="Disordered" evidence="1">
    <location>
        <begin position="1"/>
        <end position="42"/>
    </location>
</feature>
<gene>
    <name evidence="2" type="ORF">EQW73_03640</name>
    <name evidence="3" type="ORF">EQW78_08865</name>
</gene>
<sequence length="269" mass="28775">MSRSPCCSTCSTAGPTTGPAHLLPRRPRSSPQNSPEHHPRDLLRCPCLRVKADEYAPQTVTTRWPLDRPRRTSEADMSSSRHEATGTILPGDQHHEAATTATTTTTTTATTATNKAAAITVHTQAIPGNHAEALAALVAADFHNHDPAPGCSGGIEGLVAAMHWFSDAFSDQHVEVLHAVAEGDLVALHVAFSARHTGYFRGLAPTGRHFTVREMHMLRFVDGREAEHWAVRDDAWLVRELSEHPVVPTSAVLAATQPGAAVGSVPVAV</sequence>
<evidence type="ECO:0000313" key="4">
    <source>
        <dbReference type="Proteomes" id="UP000289805"/>
    </source>
</evidence>
<evidence type="ECO:0000313" key="2">
    <source>
        <dbReference type="EMBL" id="RXR26617.1"/>
    </source>
</evidence>
<comment type="caution">
    <text evidence="3">The sequence shown here is derived from an EMBL/GenBank/DDBJ whole genome shotgun (WGS) entry which is preliminary data.</text>
</comment>